<dbReference type="AlphaFoldDB" id="A0A010RDL8"/>
<name>A0A010RDL8_PSEFL</name>
<dbReference type="RefSeq" id="WP_011117394.1">
    <property type="nucleotide sequence ID" value="NZ_AFOY02000029.1"/>
</dbReference>
<evidence type="ECO:0000313" key="2">
    <source>
        <dbReference type="Proteomes" id="UP000022611"/>
    </source>
</evidence>
<dbReference type="Proteomes" id="UP000022611">
    <property type="component" value="Unassembled WGS sequence"/>
</dbReference>
<accession>A0A010RDL8</accession>
<proteinExistence type="predicted"/>
<gene>
    <name evidence="1" type="ORF">HK44_029175</name>
</gene>
<keyword evidence="1" id="KW-0614">Plasmid</keyword>
<dbReference type="OrthoDB" id="6879390at2"/>
<dbReference type="HOGENOM" id="CLU_158628_0_0_6"/>
<sequence>MSEVLVSTVHPTLGALYWVYTSNAGCNYPDHYTITDWSEVATRFPHYWREHEHLRWVHGKHIGQVFNSDDPYGSYAEVEDEETFETSYGKLSGMLADLHAKSGQSVDEFVQWMKKADWVDVPAPAKEFLDD</sequence>
<evidence type="ECO:0000313" key="1">
    <source>
        <dbReference type="EMBL" id="EXF90991.1"/>
    </source>
</evidence>
<protein>
    <submittedName>
        <fullName evidence="1">Uncharacterized protein</fullName>
    </submittedName>
</protein>
<dbReference type="PATRIC" id="fig|1042209.11.peg.33"/>
<dbReference type="EMBL" id="AFOY02000029">
    <property type="protein sequence ID" value="EXF90991.1"/>
    <property type="molecule type" value="Genomic_DNA"/>
</dbReference>
<comment type="caution">
    <text evidence="1">The sequence shown here is derived from an EMBL/GenBank/DDBJ whole genome shotgun (WGS) entry which is preliminary data.</text>
</comment>
<reference evidence="1 2" key="1">
    <citation type="journal article" date="2011" name="J. Bacteriol.">
        <title>Draft genome sequence of the polycyclic aromatic hydrocarbon-degrading, genetically engineered bioluminescent bioreporter Pseudomonas fluorescens HK44.</title>
        <authorList>
            <person name="Chauhan A."/>
            <person name="Layton A.C."/>
            <person name="Williams D.E."/>
            <person name="Smartt A.E."/>
            <person name="Ripp S."/>
            <person name="Karpinets T.V."/>
            <person name="Brown S.D."/>
            <person name="Sayler G.S."/>
        </authorList>
    </citation>
    <scope>NUCLEOTIDE SEQUENCE [LARGE SCALE GENOMIC DNA]</scope>
    <source>
        <strain evidence="1 2">HK44</strain>
        <plasmid evidence="1">pUTK21</plasmid>
    </source>
</reference>
<organism evidence="1 2">
    <name type="scientific">Pseudomonas fluorescens HK44</name>
    <dbReference type="NCBI Taxonomy" id="1042209"/>
    <lineage>
        <taxon>Bacteria</taxon>
        <taxon>Pseudomonadati</taxon>
        <taxon>Pseudomonadota</taxon>
        <taxon>Gammaproteobacteria</taxon>
        <taxon>Pseudomonadales</taxon>
        <taxon>Pseudomonadaceae</taxon>
        <taxon>Pseudomonas</taxon>
    </lineage>
</organism>
<geneLocation type="plasmid" evidence="1">
    <name>pUTK21</name>
</geneLocation>